<proteinExistence type="predicted"/>
<organism evidence="1 2">
    <name type="scientific">Araneus ventricosus</name>
    <name type="common">Orbweaver spider</name>
    <name type="synonym">Epeira ventricosa</name>
    <dbReference type="NCBI Taxonomy" id="182803"/>
    <lineage>
        <taxon>Eukaryota</taxon>
        <taxon>Metazoa</taxon>
        <taxon>Ecdysozoa</taxon>
        <taxon>Arthropoda</taxon>
        <taxon>Chelicerata</taxon>
        <taxon>Arachnida</taxon>
        <taxon>Araneae</taxon>
        <taxon>Araneomorphae</taxon>
        <taxon>Entelegynae</taxon>
        <taxon>Araneoidea</taxon>
        <taxon>Araneidae</taxon>
        <taxon>Araneus</taxon>
    </lineage>
</organism>
<evidence type="ECO:0000313" key="2">
    <source>
        <dbReference type="Proteomes" id="UP000499080"/>
    </source>
</evidence>
<reference evidence="1 2" key="1">
    <citation type="journal article" date="2019" name="Sci. Rep.">
        <title>Orb-weaving spider Araneus ventricosus genome elucidates the spidroin gene catalogue.</title>
        <authorList>
            <person name="Kono N."/>
            <person name="Nakamura H."/>
            <person name="Ohtoshi R."/>
            <person name="Moran D.A.P."/>
            <person name="Shinohara A."/>
            <person name="Yoshida Y."/>
            <person name="Fujiwara M."/>
            <person name="Mori M."/>
            <person name="Tomita M."/>
            <person name="Arakawa K."/>
        </authorList>
    </citation>
    <scope>NUCLEOTIDE SEQUENCE [LARGE SCALE GENOMIC DNA]</scope>
</reference>
<keyword evidence="2" id="KW-1185">Reference proteome</keyword>
<protein>
    <submittedName>
        <fullName evidence="1">Uncharacterized protein</fullName>
    </submittedName>
</protein>
<dbReference type="Proteomes" id="UP000499080">
    <property type="component" value="Unassembled WGS sequence"/>
</dbReference>
<dbReference type="AlphaFoldDB" id="A0A4Y2RUA4"/>
<accession>A0A4Y2RUA4</accession>
<comment type="caution">
    <text evidence="1">The sequence shown here is derived from an EMBL/GenBank/DDBJ whole genome shotgun (WGS) entry which is preliminary data.</text>
</comment>
<sequence length="108" mass="11867">MLTVISKVREIPRVLHVPNAMLDASCNFETTTSTDIKAIAFLPLSHFTSNEPDSLNLSIVFFRPNAVIGPEALLNPLMSGISSMQFPHSHRSCKIISQSEPDPSMIES</sequence>
<gene>
    <name evidence="1" type="ORF">AVEN_144709_1</name>
</gene>
<dbReference type="EMBL" id="BGPR01018489">
    <property type="protein sequence ID" value="GBN79301.1"/>
    <property type="molecule type" value="Genomic_DNA"/>
</dbReference>
<name>A0A4Y2RUA4_ARAVE</name>
<evidence type="ECO:0000313" key="1">
    <source>
        <dbReference type="EMBL" id="GBN79301.1"/>
    </source>
</evidence>